<feature type="non-terminal residue" evidence="3">
    <location>
        <position position="196"/>
    </location>
</feature>
<evidence type="ECO:0000256" key="1">
    <source>
        <dbReference type="SAM" id="MobiDB-lite"/>
    </source>
</evidence>
<dbReference type="Proteomes" id="UP000515124">
    <property type="component" value="Unplaced"/>
</dbReference>
<dbReference type="KEGG" id="pavi:110766347"/>
<gene>
    <name evidence="3" type="primary">LOC110766347</name>
</gene>
<feature type="region of interest" description="Disordered" evidence="1">
    <location>
        <begin position="1"/>
        <end position="56"/>
    </location>
</feature>
<feature type="compositionally biased region" description="Polar residues" evidence="1">
    <location>
        <begin position="35"/>
        <end position="44"/>
    </location>
</feature>
<evidence type="ECO:0000313" key="3">
    <source>
        <dbReference type="RefSeq" id="XP_021825354.1"/>
    </source>
</evidence>
<keyword evidence="2" id="KW-1185">Reference proteome</keyword>
<reference evidence="3" key="1">
    <citation type="submission" date="2025-08" db="UniProtKB">
        <authorList>
            <consortium name="RefSeq"/>
        </authorList>
    </citation>
    <scope>IDENTIFICATION</scope>
</reference>
<dbReference type="AlphaFoldDB" id="A0A6P5TDX7"/>
<accession>A0A6P5TDX7</accession>
<protein>
    <submittedName>
        <fullName evidence="3">Zinc finger MYM-type protein 5-like</fullName>
    </submittedName>
</protein>
<organism evidence="2 3">
    <name type="scientific">Prunus avium</name>
    <name type="common">Cherry</name>
    <name type="synonym">Cerasus avium</name>
    <dbReference type="NCBI Taxonomy" id="42229"/>
    <lineage>
        <taxon>Eukaryota</taxon>
        <taxon>Viridiplantae</taxon>
        <taxon>Streptophyta</taxon>
        <taxon>Embryophyta</taxon>
        <taxon>Tracheophyta</taxon>
        <taxon>Spermatophyta</taxon>
        <taxon>Magnoliopsida</taxon>
        <taxon>eudicotyledons</taxon>
        <taxon>Gunneridae</taxon>
        <taxon>Pentapetalae</taxon>
        <taxon>rosids</taxon>
        <taxon>fabids</taxon>
        <taxon>Rosales</taxon>
        <taxon>Rosaceae</taxon>
        <taxon>Amygdaloideae</taxon>
        <taxon>Amygdaleae</taxon>
        <taxon>Prunus</taxon>
    </lineage>
</organism>
<name>A0A6P5TDX7_PRUAV</name>
<dbReference type="RefSeq" id="XP_021825354.1">
    <property type="nucleotide sequence ID" value="XM_021969662.1"/>
</dbReference>
<evidence type="ECO:0000313" key="2">
    <source>
        <dbReference type="Proteomes" id="UP000515124"/>
    </source>
</evidence>
<proteinExistence type="predicted"/>
<sequence length="196" mass="22917">MFSKKHSSGSQKRKRKRQREELTQSQKGALDKFFQNKTNSSLDNSTEDLVNESEQQNHVEEFVGIDNDLVNESEQQNHVEELVGTENDFNAQVGDLGEDEHVENEDFDHLCNNEDTEPEGVEPSFPLNIFDPRIWDNLDEKMRALLVEKGPARDNNIKFPKDESFRHFSSTYYLRKLPNGETHDRKWLVYSKELDK</sequence>
<dbReference type="GeneID" id="110766347"/>
<feature type="compositionally biased region" description="Basic residues" evidence="1">
    <location>
        <begin position="1"/>
        <end position="17"/>
    </location>
</feature>